<protein>
    <submittedName>
        <fullName evidence="1">Uncharacterized protein</fullName>
    </submittedName>
</protein>
<evidence type="ECO:0000313" key="2">
    <source>
        <dbReference type="Proteomes" id="UP000054516"/>
    </source>
</evidence>
<evidence type="ECO:0000313" key="1">
    <source>
        <dbReference type="EMBL" id="GAP88053.1"/>
    </source>
</evidence>
<reference evidence="1" key="1">
    <citation type="submission" date="2016-03" db="EMBL/GenBank/DDBJ databases">
        <title>Draft genome sequence of Rosellinia necatrix.</title>
        <authorList>
            <person name="Kanematsu S."/>
        </authorList>
    </citation>
    <scope>NUCLEOTIDE SEQUENCE [LARGE SCALE GENOMIC DNA]</scope>
    <source>
        <strain evidence="1">W97</strain>
    </source>
</reference>
<proteinExistence type="predicted"/>
<organism evidence="1">
    <name type="scientific">Rosellinia necatrix</name>
    <name type="common">White root-rot fungus</name>
    <dbReference type="NCBI Taxonomy" id="77044"/>
    <lineage>
        <taxon>Eukaryota</taxon>
        <taxon>Fungi</taxon>
        <taxon>Dikarya</taxon>
        <taxon>Ascomycota</taxon>
        <taxon>Pezizomycotina</taxon>
        <taxon>Sordariomycetes</taxon>
        <taxon>Xylariomycetidae</taxon>
        <taxon>Xylariales</taxon>
        <taxon>Xylariaceae</taxon>
        <taxon>Rosellinia</taxon>
    </lineage>
</organism>
<name>A0A1W2TIP5_ROSNE</name>
<gene>
    <name evidence="1" type="ORF">SAMD00023353_3201070</name>
</gene>
<sequence>MFSAGKPVTSMNYNWPPSVPSNTVSVAAMPQYEWEDNSLKVALALWRAAIVQVDSPLNVIRLHIIDVDCLGDCGQRFFVNAFSRILDKDVEFVLDNANHNRVYLGHSADLQKALDSVLVRHPTDRFATLYHRQPQQPGPNTRETAAALPWHVGSAPQILRGNRMTTTRRV</sequence>
<keyword evidence="2" id="KW-1185">Reference proteome</keyword>
<dbReference type="AlphaFoldDB" id="A0A1W2TIP5"/>
<accession>A0A1W2TIP5</accession>
<dbReference type="Proteomes" id="UP000054516">
    <property type="component" value="Unassembled WGS sequence"/>
</dbReference>
<dbReference type="OrthoDB" id="6247875at2759"/>
<dbReference type="EMBL" id="DF977477">
    <property type="protein sequence ID" value="GAP88053.1"/>
    <property type="molecule type" value="Genomic_DNA"/>
</dbReference>